<keyword evidence="2" id="KW-0496">Mitochondrion</keyword>
<reference evidence="2" key="1">
    <citation type="submission" date="2015-11" db="EMBL/GenBank/DDBJ databases">
        <authorList>
            <person name="Zhang Y."/>
            <person name="Guo Z."/>
        </authorList>
    </citation>
    <scope>NUCLEOTIDE SEQUENCE</scope>
</reference>
<dbReference type="GO" id="GO:0005840">
    <property type="term" value="C:ribosome"/>
    <property type="evidence" value="ECO:0007669"/>
    <property type="project" value="UniProtKB-KW"/>
</dbReference>
<proteinExistence type="inferred from homology"/>
<dbReference type="Gene3D" id="3.30.70.1730">
    <property type="match status" value="1"/>
</dbReference>
<dbReference type="SUPFAM" id="SSF160369">
    <property type="entry name" value="Ribosomal protein L10-like"/>
    <property type="match status" value="1"/>
</dbReference>
<accession>A0A140F2K3</accession>
<keyword evidence="2" id="KW-0689">Ribosomal protein</keyword>
<dbReference type="EMBL" id="KU057175">
    <property type="protein sequence ID" value="AML60637.1"/>
    <property type="molecule type" value="Genomic_DNA"/>
</dbReference>
<organism evidence="2">
    <name type="scientific">Moramonas marocensis</name>
    <dbReference type="NCBI Taxonomy" id="1805496"/>
    <lineage>
        <taxon>Eukaryota</taxon>
        <taxon>Discoba</taxon>
        <taxon>Jakobida</taxon>
        <taxon>Histionina</taxon>
        <taxon>Moramonas</taxon>
    </lineage>
</organism>
<comment type="similarity">
    <text evidence="1">Belongs to the universal ribosomal protein uL10 family.</text>
</comment>
<protein>
    <submittedName>
        <fullName evidence="2">Ribosomal protein L10</fullName>
    </submittedName>
</protein>
<geneLocation type="mitochondrion" evidence="2"/>
<name>A0A140F2K3_9EUKA</name>
<sequence>MKKNKKTFIYEEYQNYLQKDHFILLLHHNRLTKHGNQLIPGLRPAITETSLDYSSYDLTTYLTLRLGGVVGNENEDTKNLKVKVIKNSIMRKLLLSTYELRQFSHFAASLHGPTLMISYSRPTLQIIKRIVETLMEMNKQKEYKDFVILGGIFDNKFVRTTSSDLTHFLSLDSQENMIYNKMVLSLDMGIYLTQLTNTIKQINDSQMRQLLHSVSSIGQE</sequence>
<dbReference type="InterPro" id="IPR043141">
    <property type="entry name" value="Ribosomal_uL10-like_sf"/>
</dbReference>
<keyword evidence="2" id="KW-0687">Ribonucleoprotein</keyword>
<reference evidence="2" key="2">
    <citation type="journal article" date="2016" name="Open Biol.">
        <title>Moramonas marocensis gen. nov., sp. nov.: a jakobid flagellate isolated from desert soil with a bacteria-like, but bloated mitochondrial genome.</title>
        <authorList>
            <person name="Strassert J.F."/>
            <person name="Tikhonenkov D.V."/>
            <person name="Pombert J.F."/>
            <person name="Kolisko M."/>
            <person name="Tai V."/>
            <person name="Mylnikov A.P."/>
            <person name="Keeling P.J."/>
        </authorList>
    </citation>
    <scope>NUCLEOTIDE SEQUENCE</scope>
</reference>
<gene>
    <name evidence="2" type="ORF">Mmmito_0066</name>
</gene>
<evidence type="ECO:0000256" key="1">
    <source>
        <dbReference type="ARBA" id="ARBA00008889"/>
    </source>
</evidence>
<evidence type="ECO:0000313" key="2">
    <source>
        <dbReference type="EMBL" id="AML60637.1"/>
    </source>
</evidence>
<dbReference type="AlphaFoldDB" id="A0A140F2K3"/>